<gene>
    <name evidence="5" type="ORF">SAMN02745248_02227</name>
</gene>
<dbReference type="AlphaFoldDB" id="A0A1M6R9Q5"/>
<dbReference type="InterPro" id="IPR016181">
    <property type="entry name" value="Acyl_CoA_acyltransferase"/>
</dbReference>
<name>A0A1M6R9Q5_9CLOT</name>
<dbReference type="EMBL" id="FRAD01000021">
    <property type="protein sequence ID" value="SHK29194.1"/>
    <property type="molecule type" value="Genomic_DNA"/>
</dbReference>
<keyword evidence="1 5" id="KW-0808">Transferase</keyword>
<evidence type="ECO:0000256" key="2">
    <source>
        <dbReference type="ARBA" id="ARBA00023315"/>
    </source>
</evidence>
<sequence>MVPIETERLLLREWHENDLQDLLELLQDERVAKCSGGRTILDVDDCRNSLHCFMKSGLSWAISLHSSDKVIGFIGIDNISLDKNHDHLNSCYIGYTINTDYWNKGFATEATKALIKHLLEIEQRDEIWTSHYNFNSQSKRVIEKCGFIYRFSKEKSLKTLDGKIVQELCYSITKQN</sequence>
<evidence type="ECO:0000256" key="1">
    <source>
        <dbReference type="ARBA" id="ARBA00022679"/>
    </source>
</evidence>
<dbReference type="STRING" id="1121331.SAMN02745248_02227"/>
<dbReference type="PANTHER" id="PTHR43792">
    <property type="entry name" value="GNAT FAMILY, PUTATIVE (AFU_ORTHOLOGUE AFUA_3G00765)-RELATED-RELATED"/>
    <property type="match status" value="1"/>
</dbReference>
<comment type="similarity">
    <text evidence="3">Belongs to the acetyltransferase family. RimJ subfamily.</text>
</comment>
<evidence type="ECO:0000313" key="6">
    <source>
        <dbReference type="Proteomes" id="UP000183952"/>
    </source>
</evidence>
<proteinExistence type="inferred from homology"/>
<dbReference type="GO" id="GO:0008999">
    <property type="term" value="F:protein-N-terminal-alanine acetyltransferase activity"/>
    <property type="evidence" value="ECO:0007669"/>
    <property type="project" value="TreeGrafter"/>
</dbReference>
<dbReference type="PROSITE" id="PS51186">
    <property type="entry name" value="GNAT"/>
    <property type="match status" value="1"/>
</dbReference>
<dbReference type="InterPro" id="IPR000182">
    <property type="entry name" value="GNAT_dom"/>
</dbReference>
<keyword evidence="2" id="KW-0012">Acyltransferase</keyword>
<evidence type="ECO:0000259" key="4">
    <source>
        <dbReference type="PROSITE" id="PS51186"/>
    </source>
</evidence>
<accession>A0A1M6R9Q5</accession>
<reference evidence="5 6" key="1">
    <citation type="submission" date="2016-11" db="EMBL/GenBank/DDBJ databases">
        <authorList>
            <person name="Jaros S."/>
            <person name="Januszkiewicz K."/>
            <person name="Wedrychowicz H."/>
        </authorList>
    </citation>
    <scope>NUCLEOTIDE SEQUENCE [LARGE SCALE GENOMIC DNA]</scope>
    <source>
        <strain evidence="5 6">DSM 3090</strain>
    </source>
</reference>
<dbReference type="PANTHER" id="PTHR43792:SF8">
    <property type="entry name" value="[RIBOSOMAL PROTEIN US5]-ALANINE N-ACETYLTRANSFERASE"/>
    <property type="match status" value="1"/>
</dbReference>
<dbReference type="GO" id="GO:0005737">
    <property type="term" value="C:cytoplasm"/>
    <property type="evidence" value="ECO:0007669"/>
    <property type="project" value="TreeGrafter"/>
</dbReference>
<dbReference type="OrthoDB" id="9785602at2"/>
<dbReference type="InterPro" id="IPR051531">
    <property type="entry name" value="N-acetyltransferase"/>
</dbReference>
<dbReference type="Proteomes" id="UP000183952">
    <property type="component" value="Unassembled WGS sequence"/>
</dbReference>
<organism evidence="5 6">
    <name type="scientific">Hathewaya proteolytica DSM 3090</name>
    <dbReference type="NCBI Taxonomy" id="1121331"/>
    <lineage>
        <taxon>Bacteria</taxon>
        <taxon>Bacillati</taxon>
        <taxon>Bacillota</taxon>
        <taxon>Clostridia</taxon>
        <taxon>Eubacteriales</taxon>
        <taxon>Clostridiaceae</taxon>
        <taxon>Hathewaya</taxon>
    </lineage>
</organism>
<protein>
    <submittedName>
        <fullName evidence="5">Protein N-acetyltransferase, RimJ/RimL family</fullName>
    </submittedName>
</protein>
<dbReference type="RefSeq" id="WP_072904153.1">
    <property type="nucleotide sequence ID" value="NZ_FRAD01000021.1"/>
</dbReference>
<dbReference type="SUPFAM" id="SSF55729">
    <property type="entry name" value="Acyl-CoA N-acyltransferases (Nat)"/>
    <property type="match status" value="1"/>
</dbReference>
<dbReference type="Gene3D" id="3.40.630.30">
    <property type="match status" value="1"/>
</dbReference>
<evidence type="ECO:0000313" key="5">
    <source>
        <dbReference type="EMBL" id="SHK29194.1"/>
    </source>
</evidence>
<evidence type="ECO:0000256" key="3">
    <source>
        <dbReference type="ARBA" id="ARBA00038502"/>
    </source>
</evidence>
<keyword evidence="6" id="KW-1185">Reference proteome</keyword>
<feature type="domain" description="N-acetyltransferase" evidence="4">
    <location>
        <begin position="9"/>
        <end position="175"/>
    </location>
</feature>
<dbReference type="Pfam" id="PF13302">
    <property type="entry name" value="Acetyltransf_3"/>
    <property type="match status" value="1"/>
</dbReference>